<dbReference type="EMBL" id="JAUSTF010000002">
    <property type="protein sequence ID" value="MDQ0180033.1"/>
    <property type="molecule type" value="Genomic_DNA"/>
</dbReference>
<evidence type="ECO:0000313" key="7">
    <source>
        <dbReference type="EMBL" id="MDQ0180033.1"/>
    </source>
</evidence>
<keyword evidence="8" id="KW-1185">Reference proteome</keyword>
<accession>A0AAW8DE17</accession>
<evidence type="ECO:0000256" key="4">
    <source>
        <dbReference type="ARBA" id="ARBA00023163"/>
    </source>
</evidence>
<dbReference type="InterPro" id="IPR005119">
    <property type="entry name" value="LysR_subst-bd"/>
</dbReference>
<name>A0AAW8DE17_9MICC</name>
<comment type="similarity">
    <text evidence="1">Belongs to the LysR transcriptional regulatory family.</text>
</comment>
<organism evidence="6 9">
    <name type="scientific">Arthrobacter bambusae</name>
    <dbReference type="NCBI Taxonomy" id="1338426"/>
    <lineage>
        <taxon>Bacteria</taxon>
        <taxon>Bacillati</taxon>
        <taxon>Actinomycetota</taxon>
        <taxon>Actinomycetes</taxon>
        <taxon>Micrococcales</taxon>
        <taxon>Micrococcaceae</taxon>
        <taxon>Arthrobacter</taxon>
    </lineage>
</organism>
<dbReference type="SUPFAM" id="SSF53850">
    <property type="entry name" value="Periplasmic binding protein-like II"/>
    <property type="match status" value="1"/>
</dbReference>
<keyword evidence="3 6" id="KW-0238">DNA-binding</keyword>
<evidence type="ECO:0000256" key="3">
    <source>
        <dbReference type="ARBA" id="ARBA00023125"/>
    </source>
</evidence>
<keyword evidence="2" id="KW-0805">Transcription regulation</keyword>
<feature type="domain" description="HTH lysR-type" evidence="5">
    <location>
        <begin position="10"/>
        <end position="67"/>
    </location>
</feature>
<sequence>MDIEHKQLVQLLPLLPLLAELGRTEHVTETAELLGVPQSTVSRALARASAVVGTELLVREGRGVRLTQAAKTLLPYIEAALAEFQAGLDVVRHESDVVRGRIAVSFQHTFGEATLPLLMSAFRSRHPFTAFELSQGARAACLESLIAGDADFALTAPVAAPGRNLGSASLYREPLRLVVHHRHQLARRPSVRLAELKHEPFVSMGPGFGLRSLTDAIFRDAGFRPRTAFESQDSHTIRGLVSAGLGYSILPPGGLGPGPQGVLDSTDLGWVEVSLDSELAYREIGIAWRERRKEPDPVRLFRELVLSEGPGLLAGLVKARSGTQ</sequence>
<dbReference type="Gene3D" id="1.10.10.10">
    <property type="entry name" value="Winged helix-like DNA-binding domain superfamily/Winged helix DNA-binding domain"/>
    <property type="match status" value="1"/>
</dbReference>
<dbReference type="GO" id="GO:0003700">
    <property type="term" value="F:DNA-binding transcription factor activity"/>
    <property type="evidence" value="ECO:0007669"/>
    <property type="project" value="InterPro"/>
</dbReference>
<proteinExistence type="inferred from homology"/>
<dbReference type="InterPro" id="IPR000847">
    <property type="entry name" value="LysR_HTH_N"/>
</dbReference>
<evidence type="ECO:0000313" key="8">
    <source>
        <dbReference type="Proteomes" id="UP001230951"/>
    </source>
</evidence>
<dbReference type="Pfam" id="PF00126">
    <property type="entry name" value="HTH_1"/>
    <property type="match status" value="1"/>
</dbReference>
<reference evidence="6 8" key="1">
    <citation type="submission" date="2023-07" db="EMBL/GenBank/DDBJ databases">
        <title>Sorghum-associated microbial communities from plants grown in Nebraska, USA.</title>
        <authorList>
            <person name="Schachtman D."/>
        </authorList>
    </citation>
    <scope>NUCLEOTIDE SEQUENCE</scope>
    <source>
        <strain evidence="6">DS1006</strain>
        <strain evidence="7 8">DS1016</strain>
    </source>
</reference>
<dbReference type="PANTHER" id="PTHR30346:SF28">
    <property type="entry name" value="HTH-TYPE TRANSCRIPTIONAL REGULATOR CYNR"/>
    <property type="match status" value="1"/>
</dbReference>
<dbReference type="InterPro" id="IPR036390">
    <property type="entry name" value="WH_DNA-bd_sf"/>
</dbReference>
<keyword evidence="4" id="KW-0804">Transcription</keyword>
<protein>
    <submittedName>
        <fullName evidence="6">DNA-binding transcriptional LysR family regulator</fullName>
    </submittedName>
</protein>
<dbReference type="Proteomes" id="UP001242995">
    <property type="component" value="Unassembled WGS sequence"/>
</dbReference>
<dbReference type="GO" id="GO:0003677">
    <property type="term" value="F:DNA binding"/>
    <property type="evidence" value="ECO:0007669"/>
    <property type="project" value="UniProtKB-KW"/>
</dbReference>
<dbReference type="EMBL" id="JAUSRG010000001">
    <property type="protein sequence ID" value="MDP9903314.1"/>
    <property type="molecule type" value="Genomic_DNA"/>
</dbReference>
<dbReference type="AlphaFoldDB" id="A0AAW8DE17"/>
<dbReference type="InterPro" id="IPR036388">
    <property type="entry name" value="WH-like_DNA-bd_sf"/>
</dbReference>
<dbReference type="Gene3D" id="3.40.190.290">
    <property type="match status" value="1"/>
</dbReference>
<dbReference type="Proteomes" id="UP001230951">
    <property type="component" value="Unassembled WGS sequence"/>
</dbReference>
<comment type="caution">
    <text evidence="6">The sequence shown here is derived from an EMBL/GenBank/DDBJ whole genome shotgun (WGS) entry which is preliminary data.</text>
</comment>
<evidence type="ECO:0000256" key="2">
    <source>
        <dbReference type="ARBA" id="ARBA00023015"/>
    </source>
</evidence>
<dbReference type="RefSeq" id="WP_059387455.1">
    <property type="nucleotide sequence ID" value="NZ_JAUSRG010000001.1"/>
</dbReference>
<evidence type="ECO:0000313" key="9">
    <source>
        <dbReference type="Proteomes" id="UP001242995"/>
    </source>
</evidence>
<evidence type="ECO:0000256" key="1">
    <source>
        <dbReference type="ARBA" id="ARBA00009437"/>
    </source>
</evidence>
<dbReference type="SUPFAM" id="SSF46785">
    <property type="entry name" value="Winged helix' DNA-binding domain"/>
    <property type="match status" value="1"/>
</dbReference>
<dbReference type="PROSITE" id="PS50931">
    <property type="entry name" value="HTH_LYSR"/>
    <property type="match status" value="1"/>
</dbReference>
<evidence type="ECO:0000313" key="6">
    <source>
        <dbReference type="EMBL" id="MDP9903314.1"/>
    </source>
</evidence>
<dbReference type="PANTHER" id="PTHR30346">
    <property type="entry name" value="TRANSCRIPTIONAL DUAL REGULATOR HCAR-RELATED"/>
    <property type="match status" value="1"/>
</dbReference>
<evidence type="ECO:0000259" key="5">
    <source>
        <dbReference type="PROSITE" id="PS50931"/>
    </source>
</evidence>
<dbReference type="GO" id="GO:0032993">
    <property type="term" value="C:protein-DNA complex"/>
    <property type="evidence" value="ECO:0007669"/>
    <property type="project" value="TreeGrafter"/>
</dbReference>
<gene>
    <name evidence="6" type="ORF">J2S90_000254</name>
    <name evidence="7" type="ORF">J2S93_001449</name>
</gene>
<dbReference type="Pfam" id="PF03466">
    <property type="entry name" value="LysR_substrate"/>
    <property type="match status" value="1"/>
</dbReference>